<reference evidence="4 5" key="1">
    <citation type="journal article" date="2017" name="Int. J. Syst. Evol. Microbiol.">
        <title>Ramlibacter monticola sp. nov., isolated from forest soil.</title>
        <authorList>
            <person name="Chaudhary D.K."/>
            <person name="Kim J."/>
        </authorList>
    </citation>
    <scope>NUCLEOTIDE SEQUENCE [LARGE SCALE GENOMIC DNA]</scope>
    <source>
        <strain evidence="4 5">KACC 19175</strain>
    </source>
</reference>
<evidence type="ECO:0000313" key="4">
    <source>
        <dbReference type="EMBL" id="MBL0394033.1"/>
    </source>
</evidence>
<dbReference type="GO" id="GO:0044281">
    <property type="term" value="P:small molecule metabolic process"/>
    <property type="evidence" value="ECO:0007669"/>
    <property type="project" value="UniProtKB-ARBA"/>
</dbReference>
<evidence type="ECO:0000313" key="5">
    <source>
        <dbReference type="Proteomes" id="UP000599109"/>
    </source>
</evidence>
<dbReference type="SUPFAM" id="SSF52518">
    <property type="entry name" value="Thiamin diphosphate-binding fold (THDP-binding)"/>
    <property type="match status" value="2"/>
</dbReference>
<dbReference type="GO" id="GO:0016491">
    <property type="term" value="F:oxidoreductase activity"/>
    <property type="evidence" value="ECO:0007669"/>
    <property type="project" value="UniProtKB-KW"/>
</dbReference>
<proteinExistence type="predicted"/>
<dbReference type="PANTHER" id="PTHR43710:SF5">
    <property type="entry name" value="INDOLEPYRUVATE FERREDOXIN OXIDOREDUCTASE ALPHA SUBUNIT"/>
    <property type="match status" value="1"/>
</dbReference>
<comment type="caution">
    <text evidence="4">The sequence shown here is derived from an EMBL/GenBank/DDBJ whole genome shotgun (WGS) entry which is preliminary data.</text>
</comment>
<evidence type="ECO:0000259" key="3">
    <source>
        <dbReference type="Pfam" id="PF02775"/>
    </source>
</evidence>
<keyword evidence="1" id="KW-0479">Metal-binding</keyword>
<dbReference type="RefSeq" id="WP_201676703.1">
    <property type="nucleotide sequence ID" value="NZ_JAEQNE010000007.1"/>
</dbReference>
<dbReference type="InterPro" id="IPR011766">
    <property type="entry name" value="TPP_enzyme_TPP-bd"/>
</dbReference>
<dbReference type="Pfam" id="PF02775">
    <property type="entry name" value="TPP_enzyme_C"/>
    <property type="match status" value="1"/>
</dbReference>
<protein>
    <submittedName>
        <fullName evidence="4">Indolepyruvate ferredoxin oxidoreductase subunit alpha</fullName>
    </submittedName>
</protein>
<organism evidence="4 5">
    <name type="scientific">Ramlibacter monticola</name>
    <dbReference type="NCBI Taxonomy" id="1926872"/>
    <lineage>
        <taxon>Bacteria</taxon>
        <taxon>Pseudomonadati</taxon>
        <taxon>Pseudomonadota</taxon>
        <taxon>Betaproteobacteria</taxon>
        <taxon>Burkholderiales</taxon>
        <taxon>Comamonadaceae</taxon>
        <taxon>Ramlibacter</taxon>
    </lineage>
</organism>
<gene>
    <name evidence="4" type="ORF">JJ685_23040</name>
</gene>
<dbReference type="Proteomes" id="UP000599109">
    <property type="component" value="Unassembled WGS sequence"/>
</dbReference>
<dbReference type="EMBL" id="JAEQNE010000007">
    <property type="protein sequence ID" value="MBL0394033.1"/>
    <property type="molecule type" value="Genomic_DNA"/>
</dbReference>
<dbReference type="SUPFAM" id="SSF54862">
    <property type="entry name" value="4Fe-4S ferredoxins"/>
    <property type="match status" value="1"/>
</dbReference>
<name>A0A936Z3B9_9BURK</name>
<feature type="domain" description="Thiamine pyrophosphate enzyme TPP-binding" evidence="3">
    <location>
        <begin position="440"/>
        <end position="584"/>
    </location>
</feature>
<dbReference type="GO" id="GO:0046872">
    <property type="term" value="F:metal ion binding"/>
    <property type="evidence" value="ECO:0007669"/>
    <property type="project" value="UniProtKB-KW"/>
</dbReference>
<evidence type="ECO:0000256" key="2">
    <source>
        <dbReference type="ARBA" id="ARBA00023002"/>
    </source>
</evidence>
<dbReference type="AlphaFoldDB" id="A0A936Z3B9"/>
<keyword evidence="5" id="KW-1185">Reference proteome</keyword>
<dbReference type="Gene3D" id="3.40.50.970">
    <property type="match status" value="2"/>
</dbReference>
<dbReference type="InterPro" id="IPR029061">
    <property type="entry name" value="THDP-binding"/>
</dbReference>
<keyword evidence="2" id="KW-0560">Oxidoreductase</keyword>
<evidence type="ECO:0000256" key="1">
    <source>
        <dbReference type="ARBA" id="ARBA00022723"/>
    </source>
</evidence>
<dbReference type="InterPro" id="IPR002880">
    <property type="entry name" value="Pyrv_Fd/Flavodoxin_OxRdtase_N"/>
</dbReference>
<sequence length="717" mass="77136">MEVSFGKEIESLRLGAGDTFHGEGILAITKALLQSGVAYVGGYQGAPVSHLLDVMVQARPYLDELGVHVEACSNEASAAAMLGASIHYPLRGAVTWKSIVGTNVAADALSNLSSPGVTGGALIVVGEDYGEGASVIQERTHAFALKSSMCLLDPRPDLAVMARMVEEGFRLSEASNMPAILELRIRACHVRGSFPARDNVAPGISTRALLENPAAFDYMRLAHPPVTFRHEKLKGEQRIPAARSYILENQLNELFAGRHEDLGILVQGGLYNALVRSLQQLGLADAFGATEIPLLVLNVTYPLVPEQVADFCAGKRAVLVVEEGQPEFIEQEIATLLRRRDLQTKLHGKDLLPAAGEYTVEVLSAGLARFAESHLPGAATEDTRRWLAANDERRQAVAAALDKPLPARPPGFCIGCPERPVFSALKLAQQQIGNVHIAADIGCHAFGTFEPFSMGHSILGYGMSLASRAGVSPMMQRRTLAIMGDGGFWHNGLLTGVQSALFNGDDAVLLIFKNGYTSATGTQEILSTPGEDAKSQAADKGRSLAHTNQTIEAALKGLGVQWLRTVHTYEVETMRATLIEAFTSGFEGLKVIVAEGECQLERQRRLKPWLASLLQKGERVVRVKYGVDEDVCNGDHACIRLSGCPTLTLKDNPDPLKVDPVATVIDGCVGCGLCGANAHAATLCPSFYRAEVVQNPRWHERLVHSFRSAIVRALQPA</sequence>
<accession>A0A936Z3B9</accession>
<dbReference type="PANTHER" id="PTHR43710">
    <property type="entry name" value="2-HYDROXYACYL-COA LYASE"/>
    <property type="match status" value="1"/>
</dbReference>
<dbReference type="InterPro" id="IPR045025">
    <property type="entry name" value="HACL1-like"/>
</dbReference>
<dbReference type="CDD" id="cd07034">
    <property type="entry name" value="TPP_PYR_PFOR_IOR-alpha_like"/>
    <property type="match status" value="1"/>
</dbReference>
<dbReference type="GO" id="GO:0030976">
    <property type="term" value="F:thiamine pyrophosphate binding"/>
    <property type="evidence" value="ECO:0007669"/>
    <property type="project" value="InterPro"/>
</dbReference>